<dbReference type="Proteomes" id="UP000622638">
    <property type="component" value="Unassembled WGS sequence"/>
</dbReference>
<dbReference type="InterPro" id="IPR029045">
    <property type="entry name" value="ClpP/crotonase-like_dom_sf"/>
</dbReference>
<reference evidence="2" key="1">
    <citation type="journal article" date="2014" name="Int. J. Syst. Evol. Microbiol.">
        <title>Complete genome of a new Firmicutes species belonging to the dominant human colonic microbiota ('Ruminococcus bicirculans') reveals two chromosomes and a selective capacity to utilize plant glucans.</title>
        <authorList>
            <consortium name="NISC Comparative Sequencing Program"/>
            <person name="Wegmann U."/>
            <person name="Louis P."/>
            <person name="Goesmann A."/>
            <person name="Henrissat B."/>
            <person name="Duncan S.H."/>
            <person name="Flint H.J."/>
        </authorList>
    </citation>
    <scope>NUCLEOTIDE SEQUENCE</scope>
    <source>
        <strain evidence="2">CGMCC 1.15931</strain>
    </source>
</reference>
<feature type="chain" id="PRO_5026055562" evidence="1">
    <location>
        <begin position="20"/>
        <end position="285"/>
    </location>
</feature>
<sequence length="285" mass="30331">MIQRCLAPLLFAGCSLAFAGEQPVPLSRLFPGVTGQGNAVMDMGGHGTVALVGAIDGNVVASIRRIGSARVPIRTLYIDSIGGDIMSAIDLALYLREQRVHVVVAGRCFSACANYVFTGAITKSVLPGSLVAIHGLRYQYHGSGGMTHIGSVDAAKKLHAVDAGAPARLAAIVSREQVFYRQVGIDQSHHQAFARYEQARQGRKASAACPAIELWALGKADFDAMAIRGLREVWTPGTADEARSTGRHLGLNSTSLYFGGKDDFERLCGGKPTSSLRAFLTSLFR</sequence>
<dbReference type="Proteomes" id="UP000430634">
    <property type="component" value="Unassembled WGS sequence"/>
</dbReference>
<evidence type="ECO:0000313" key="2">
    <source>
        <dbReference type="EMBL" id="GGC06599.1"/>
    </source>
</evidence>
<dbReference type="AlphaFoldDB" id="A0A6I3SXE8"/>
<dbReference type="Gene3D" id="3.90.226.10">
    <property type="entry name" value="2-enoyl-CoA Hydratase, Chain A, domain 1"/>
    <property type="match status" value="1"/>
</dbReference>
<dbReference type="EMBL" id="WNKZ01000011">
    <property type="protein sequence ID" value="MTV52347.1"/>
    <property type="molecule type" value="Genomic_DNA"/>
</dbReference>
<proteinExistence type="predicted"/>
<evidence type="ECO:0000313" key="3">
    <source>
        <dbReference type="EMBL" id="MTV52347.1"/>
    </source>
</evidence>
<evidence type="ECO:0000256" key="1">
    <source>
        <dbReference type="SAM" id="SignalP"/>
    </source>
</evidence>
<keyword evidence="5" id="KW-1185">Reference proteome</keyword>
<dbReference type="OrthoDB" id="8581915at2"/>
<evidence type="ECO:0000313" key="4">
    <source>
        <dbReference type="Proteomes" id="UP000430634"/>
    </source>
</evidence>
<protein>
    <submittedName>
        <fullName evidence="3">Uncharacterized protein</fullName>
    </submittedName>
</protein>
<comment type="caution">
    <text evidence="3">The sequence shown here is derived from an EMBL/GenBank/DDBJ whole genome shotgun (WGS) entry which is preliminary data.</text>
</comment>
<gene>
    <name evidence="2" type="ORF">GCM10011572_30440</name>
    <name evidence="3" type="ORF">GM672_06305</name>
</gene>
<accession>A0A6I3SXE8</accession>
<evidence type="ECO:0000313" key="5">
    <source>
        <dbReference type="Proteomes" id="UP000622638"/>
    </source>
</evidence>
<dbReference type="RefSeq" id="WP_155469678.1">
    <property type="nucleotide sequence ID" value="NZ_BMKG01000012.1"/>
</dbReference>
<dbReference type="EMBL" id="BMKG01000012">
    <property type="protein sequence ID" value="GGC06599.1"/>
    <property type="molecule type" value="Genomic_DNA"/>
</dbReference>
<reference evidence="5" key="2">
    <citation type="journal article" date="2019" name="Int. J. Syst. Evol. Microbiol.">
        <title>The Global Catalogue of Microorganisms (GCM) 10K type strain sequencing project: providing services to taxonomists for standard genome sequencing and annotation.</title>
        <authorList>
            <consortium name="The Broad Institute Genomics Platform"/>
            <consortium name="The Broad Institute Genome Sequencing Center for Infectious Disease"/>
            <person name="Wu L."/>
            <person name="Ma J."/>
        </authorList>
    </citation>
    <scope>NUCLEOTIDE SEQUENCE [LARGE SCALE GENOMIC DNA]</scope>
    <source>
        <strain evidence="5">CGMCC 1.15931</strain>
    </source>
</reference>
<feature type="signal peptide" evidence="1">
    <location>
        <begin position="1"/>
        <end position="19"/>
    </location>
</feature>
<dbReference type="SUPFAM" id="SSF52096">
    <property type="entry name" value="ClpP/crotonase"/>
    <property type="match status" value="1"/>
</dbReference>
<organism evidence="3 4">
    <name type="scientific">Pseudoduganella buxea</name>
    <dbReference type="NCBI Taxonomy" id="1949069"/>
    <lineage>
        <taxon>Bacteria</taxon>
        <taxon>Pseudomonadati</taxon>
        <taxon>Pseudomonadota</taxon>
        <taxon>Betaproteobacteria</taxon>
        <taxon>Burkholderiales</taxon>
        <taxon>Oxalobacteraceae</taxon>
        <taxon>Telluria group</taxon>
        <taxon>Pseudoduganella</taxon>
    </lineage>
</organism>
<name>A0A6I3SXE8_9BURK</name>
<reference evidence="2" key="4">
    <citation type="submission" date="2024-05" db="EMBL/GenBank/DDBJ databases">
        <authorList>
            <person name="Sun Q."/>
            <person name="Zhou Y."/>
        </authorList>
    </citation>
    <scope>NUCLEOTIDE SEQUENCE</scope>
    <source>
        <strain evidence="2">CGMCC 1.15931</strain>
    </source>
</reference>
<reference evidence="3 4" key="3">
    <citation type="submission" date="2019-11" db="EMBL/GenBank/DDBJ databases">
        <title>Type strains purchased from KCTC, JCM and DSMZ.</title>
        <authorList>
            <person name="Lu H."/>
        </authorList>
    </citation>
    <scope>NUCLEOTIDE SEQUENCE [LARGE SCALE GENOMIC DNA]</scope>
    <source>
        <strain evidence="3 4">KCTC 52429</strain>
    </source>
</reference>
<keyword evidence="1" id="KW-0732">Signal</keyword>